<evidence type="ECO:0000256" key="8">
    <source>
        <dbReference type="ARBA" id="ARBA00023136"/>
    </source>
</evidence>
<keyword evidence="3" id="KW-0633">Potassium transport</keyword>
<name>A0A9C6TM51_ARADU</name>
<dbReference type="AlphaFoldDB" id="A0A9C6TM51"/>
<feature type="transmembrane region" description="Helical" evidence="10">
    <location>
        <begin position="313"/>
        <end position="333"/>
    </location>
</feature>
<dbReference type="InterPro" id="IPR050794">
    <property type="entry name" value="CPA2_transporter"/>
</dbReference>
<evidence type="ECO:0000313" key="12">
    <source>
        <dbReference type="Proteomes" id="UP000515211"/>
    </source>
</evidence>
<feature type="transmembrane region" description="Helical" evidence="10">
    <location>
        <begin position="72"/>
        <end position="91"/>
    </location>
</feature>
<evidence type="ECO:0000256" key="5">
    <source>
        <dbReference type="ARBA" id="ARBA00022958"/>
    </source>
</evidence>
<keyword evidence="4 10" id="KW-0812">Transmembrane</keyword>
<dbReference type="GO" id="GO:0016020">
    <property type="term" value="C:membrane"/>
    <property type="evidence" value="ECO:0007669"/>
    <property type="project" value="UniProtKB-SubCell"/>
</dbReference>
<proteinExistence type="inferred from homology"/>
<evidence type="ECO:0000256" key="4">
    <source>
        <dbReference type="ARBA" id="ARBA00022692"/>
    </source>
</evidence>
<organism evidence="12 13">
    <name type="scientific">Arachis duranensis</name>
    <name type="common">Wild peanut</name>
    <dbReference type="NCBI Taxonomy" id="130453"/>
    <lineage>
        <taxon>Eukaryota</taxon>
        <taxon>Viridiplantae</taxon>
        <taxon>Streptophyta</taxon>
        <taxon>Embryophyta</taxon>
        <taxon>Tracheophyta</taxon>
        <taxon>Spermatophyta</taxon>
        <taxon>Magnoliopsida</taxon>
        <taxon>eudicotyledons</taxon>
        <taxon>Gunneridae</taxon>
        <taxon>Pentapetalae</taxon>
        <taxon>rosids</taxon>
        <taxon>fabids</taxon>
        <taxon>Fabales</taxon>
        <taxon>Fabaceae</taxon>
        <taxon>Papilionoideae</taxon>
        <taxon>50 kb inversion clade</taxon>
        <taxon>dalbergioids sensu lato</taxon>
        <taxon>Dalbergieae</taxon>
        <taxon>Pterocarpus clade</taxon>
        <taxon>Arachis</taxon>
    </lineage>
</organism>
<feature type="transmembrane region" description="Helical" evidence="10">
    <location>
        <begin position="264"/>
        <end position="293"/>
    </location>
</feature>
<dbReference type="Pfam" id="PF00999">
    <property type="entry name" value="Na_H_Exchanger"/>
    <property type="match status" value="1"/>
</dbReference>
<keyword evidence="5" id="KW-0630">Potassium</keyword>
<evidence type="ECO:0000256" key="6">
    <source>
        <dbReference type="ARBA" id="ARBA00022989"/>
    </source>
</evidence>
<dbReference type="Gene3D" id="1.20.1530.20">
    <property type="match status" value="1"/>
</dbReference>
<feature type="domain" description="Cation/H+ exchanger transmembrane" evidence="11">
    <location>
        <begin position="57"/>
        <end position="394"/>
    </location>
</feature>
<feature type="transmembrane region" description="Helical" evidence="10">
    <location>
        <begin position="377"/>
        <end position="398"/>
    </location>
</feature>
<evidence type="ECO:0000256" key="3">
    <source>
        <dbReference type="ARBA" id="ARBA00022538"/>
    </source>
</evidence>
<protein>
    <submittedName>
        <fullName evidence="13">Cation/H(+) antiporter 15-like</fullName>
    </submittedName>
</protein>
<dbReference type="GO" id="GO:0012505">
    <property type="term" value="C:endomembrane system"/>
    <property type="evidence" value="ECO:0007669"/>
    <property type="project" value="TreeGrafter"/>
</dbReference>
<sequence length="409" mass="45807">MAKEGGTIVSGEHGITTICVPRRDSYLHSVGMWVGDNPFDFVVPVTLFQIIIFIIASRILYIVLRPLSTPKFVCYVLGGILVGPSILGNHLFEVVYPPIQSPILFLLGRLGAAYSVFFITLKMDIVPTIKAAKKYWKLGFMPFLSSFLVMYTLAHYTNLEYRGKLKQPSIPCWTSFPVVSDFLMELNLITMEIGQIALSTAIVSEMCQWIVLITYVLATNTLNFSFANLSFLVAFLMFLCFVVRPIMKVIIKRTPKGEPVKQGYVTMVLLGVIGMATISDIIGITFIMGPTLYGLFIPNGPPLATTIVERSEVVISELIMPFFYLTLGTTTKISSITDEYWYQNLMVEFVVLCGVMTKVLVTMVLGMAHNLRLKHGFILGLMMSIEGILDLILFHGMMRAQNQVHMMQE</sequence>
<dbReference type="GO" id="GO:0015297">
    <property type="term" value="F:antiporter activity"/>
    <property type="evidence" value="ECO:0007669"/>
    <property type="project" value="InterPro"/>
</dbReference>
<keyword evidence="7" id="KW-0406">Ion transport</keyword>
<dbReference type="InterPro" id="IPR006153">
    <property type="entry name" value="Cation/H_exchanger_TM"/>
</dbReference>
<gene>
    <name evidence="13" type="primary">LOC127742861</name>
</gene>
<evidence type="ECO:0000313" key="13">
    <source>
        <dbReference type="RefSeq" id="XP_052111548.1"/>
    </source>
</evidence>
<comment type="similarity">
    <text evidence="9">Belongs to the monovalent cation:proton antiporter 2 (CPA2) transporter (TC 2.A.37) family. CHX (TC 2.A.37.4) subfamily.</text>
</comment>
<evidence type="ECO:0000256" key="10">
    <source>
        <dbReference type="SAM" id="Phobius"/>
    </source>
</evidence>
<feature type="transmembrane region" description="Helical" evidence="10">
    <location>
        <begin position="103"/>
        <end position="123"/>
    </location>
</feature>
<reference evidence="13" key="2">
    <citation type="submission" date="2025-08" db="UniProtKB">
        <authorList>
            <consortium name="RefSeq"/>
        </authorList>
    </citation>
    <scope>IDENTIFICATION</scope>
    <source>
        <tissue evidence="13">Whole plant</tissue>
    </source>
</reference>
<feature type="transmembrane region" description="Helical" evidence="10">
    <location>
        <begin position="41"/>
        <end position="60"/>
    </location>
</feature>
<feature type="transmembrane region" description="Helical" evidence="10">
    <location>
        <begin position="224"/>
        <end position="243"/>
    </location>
</feature>
<evidence type="ECO:0000256" key="7">
    <source>
        <dbReference type="ARBA" id="ARBA00023065"/>
    </source>
</evidence>
<comment type="subcellular location">
    <subcellularLocation>
        <location evidence="1">Membrane</location>
        <topology evidence="1">Multi-pass membrane protein</topology>
    </subcellularLocation>
</comment>
<dbReference type="PANTHER" id="PTHR32468">
    <property type="entry name" value="CATION/H + ANTIPORTER"/>
    <property type="match status" value="1"/>
</dbReference>
<dbReference type="Proteomes" id="UP000515211">
    <property type="component" value="Chromosome 10"/>
</dbReference>
<evidence type="ECO:0000256" key="9">
    <source>
        <dbReference type="ARBA" id="ARBA00038341"/>
    </source>
</evidence>
<keyword evidence="8 10" id="KW-0472">Membrane</keyword>
<evidence type="ECO:0000259" key="11">
    <source>
        <dbReference type="Pfam" id="PF00999"/>
    </source>
</evidence>
<dbReference type="InterPro" id="IPR038770">
    <property type="entry name" value="Na+/solute_symporter_sf"/>
</dbReference>
<dbReference type="PANTHER" id="PTHR32468:SF108">
    <property type="entry name" value="CATION_H(+) ANTIPORTER 15-LIKE"/>
    <property type="match status" value="1"/>
</dbReference>
<keyword evidence="12" id="KW-1185">Reference proteome</keyword>
<reference evidence="12" key="1">
    <citation type="journal article" date="2016" name="Nat. Genet.">
        <title>The genome sequences of Arachis duranensis and Arachis ipaensis, the diploid ancestors of cultivated peanut.</title>
        <authorList>
            <person name="Bertioli D.J."/>
            <person name="Cannon S.B."/>
            <person name="Froenicke L."/>
            <person name="Huang G."/>
            <person name="Farmer A.D."/>
            <person name="Cannon E.K."/>
            <person name="Liu X."/>
            <person name="Gao D."/>
            <person name="Clevenger J."/>
            <person name="Dash S."/>
            <person name="Ren L."/>
            <person name="Moretzsohn M.C."/>
            <person name="Shirasawa K."/>
            <person name="Huang W."/>
            <person name="Vidigal B."/>
            <person name="Abernathy B."/>
            <person name="Chu Y."/>
            <person name="Niederhuth C.E."/>
            <person name="Umale P."/>
            <person name="Araujo A.C."/>
            <person name="Kozik A."/>
            <person name="Kim K.D."/>
            <person name="Burow M.D."/>
            <person name="Varshney R.K."/>
            <person name="Wang X."/>
            <person name="Zhang X."/>
            <person name="Barkley N."/>
            <person name="Guimaraes P.M."/>
            <person name="Isobe S."/>
            <person name="Guo B."/>
            <person name="Liao B."/>
            <person name="Stalker H.T."/>
            <person name="Schmitz R.J."/>
            <person name="Scheffler B.E."/>
            <person name="Leal-Bertioli S.C."/>
            <person name="Xun X."/>
            <person name="Jackson S.A."/>
            <person name="Michelmore R."/>
            <person name="Ozias-Akins P."/>
        </authorList>
    </citation>
    <scope>NUCLEOTIDE SEQUENCE [LARGE SCALE GENOMIC DNA]</scope>
    <source>
        <strain evidence="12">cv. V14167</strain>
    </source>
</reference>
<dbReference type="GO" id="GO:1902600">
    <property type="term" value="P:proton transmembrane transport"/>
    <property type="evidence" value="ECO:0007669"/>
    <property type="project" value="InterPro"/>
</dbReference>
<feature type="transmembrane region" description="Helical" evidence="10">
    <location>
        <begin position="135"/>
        <end position="156"/>
    </location>
</feature>
<evidence type="ECO:0000256" key="2">
    <source>
        <dbReference type="ARBA" id="ARBA00022448"/>
    </source>
</evidence>
<accession>A0A9C6TM51</accession>
<dbReference type="GO" id="GO:0006813">
    <property type="term" value="P:potassium ion transport"/>
    <property type="evidence" value="ECO:0007669"/>
    <property type="project" value="UniProtKB-KW"/>
</dbReference>
<dbReference type="GeneID" id="127742861"/>
<dbReference type="GO" id="GO:0006885">
    <property type="term" value="P:regulation of pH"/>
    <property type="evidence" value="ECO:0007669"/>
    <property type="project" value="TreeGrafter"/>
</dbReference>
<dbReference type="RefSeq" id="XP_052111548.1">
    <property type="nucleotide sequence ID" value="XM_052255588.1"/>
</dbReference>
<keyword evidence="6 10" id="KW-1133">Transmembrane helix</keyword>
<evidence type="ECO:0000256" key="1">
    <source>
        <dbReference type="ARBA" id="ARBA00004141"/>
    </source>
</evidence>
<feature type="transmembrane region" description="Helical" evidence="10">
    <location>
        <begin position="345"/>
        <end position="365"/>
    </location>
</feature>
<dbReference type="KEGG" id="adu:127742861"/>
<keyword evidence="2" id="KW-0813">Transport</keyword>